<comment type="caution">
    <text evidence="2">The sequence shown here is derived from an EMBL/GenBank/DDBJ whole genome shotgun (WGS) entry which is preliminary data.</text>
</comment>
<evidence type="ECO:0000256" key="1">
    <source>
        <dbReference type="SAM" id="MobiDB-lite"/>
    </source>
</evidence>
<proteinExistence type="predicted"/>
<evidence type="ECO:0000313" key="2">
    <source>
        <dbReference type="EMBL" id="KAG2540383.1"/>
    </source>
</evidence>
<accession>A0A8T0MV20</accession>
<reference evidence="2" key="1">
    <citation type="submission" date="2020-05" db="EMBL/GenBank/DDBJ databases">
        <title>WGS assembly of Panicum virgatum.</title>
        <authorList>
            <person name="Lovell J.T."/>
            <person name="Jenkins J."/>
            <person name="Shu S."/>
            <person name="Juenger T.E."/>
            <person name="Schmutz J."/>
        </authorList>
    </citation>
    <scope>NUCLEOTIDE SEQUENCE</scope>
    <source>
        <strain evidence="2">AP13</strain>
    </source>
</reference>
<keyword evidence="3" id="KW-1185">Reference proteome</keyword>
<sequence length="140" mass="15097">MDLLSSCGRSGAAEDEVVDLKVLVPAGFERRLDLPDRQDVLPDPLHCHPSVLDGRQDLNLPPPAALAAAPRRRQRPQPRSEPLTWSAPLSAKELVADTRGQPQSPQKASGAMRATAYARDFTRGSCGHGAGSRDPPRLHP</sequence>
<feature type="region of interest" description="Disordered" evidence="1">
    <location>
        <begin position="51"/>
        <end position="140"/>
    </location>
</feature>
<gene>
    <name evidence="2" type="ORF">PVAP13_9NG551328</name>
</gene>
<dbReference type="AlphaFoldDB" id="A0A8T0MV20"/>
<name>A0A8T0MV20_PANVG</name>
<dbReference type="Proteomes" id="UP000823388">
    <property type="component" value="Chromosome 9N"/>
</dbReference>
<organism evidence="2 3">
    <name type="scientific">Panicum virgatum</name>
    <name type="common">Blackwell switchgrass</name>
    <dbReference type="NCBI Taxonomy" id="38727"/>
    <lineage>
        <taxon>Eukaryota</taxon>
        <taxon>Viridiplantae</taxon>
        <taxon>Streptophyta</taxon>
        <taxon>Embryophyta</taxon>
        <taxon>Tracheophyta</taxon>
        <taxon>Spermatophyta</taxon>
        <taxon>Magnoliopsida</taxon>
        <taxon>Liliopsida</taxon>
        <taxon>Poales</taxon>
        <taxon>Poaceae</taxon>
        <taxon>PACMAD clade</taxon>
        <taxon>Panicoideae</taxon>
        <taxon>Panicodae</taxon>
        <taxon>Paniceae</taxon>
        <taxon>Panicinae</taxon>
        <taxon>Panicum</taxon>
        <taxon>Panicum sect. Hiantes</taxon>
    </lineage>
</organism>
<evidence type="ECO:0000313" key="3">
    <source>
        <dbReference type="Proteomes" id="UP000823388"/>
    </source>
</evidence>
<protein>
    <submittedName>
        <fullName evidence="2">Uncharacterized protein</fullName>
    </submittedName>
</protein>
<dbReference type="EMBL" id="CM029054">
    <property type="protein sequence ID" value="KAG2540383.1"/>
    <property type="molecule type" value="Genomic_DNA"/>
</dbReference>